<reference evidence="1 2" key="1">
    <citation type="submission" date="2012-04" db="EMBL/GenBank/DDBJ databases">
        <title>The Genome Sequence of Bartonella koehlerae C-29.</title>
        <authorList>
            <consortium name="The Broad Institute Genome Sequencing Platform"/>
            <consortium name="The Broad Institute Genome Sequencing Center for Infectious Disease"/>
            <person name="Feldgarden M."/>
            <person name="Kirby J."/>
            <person name="Kosoy M."/>
            <person name="Birtles R."/>
            <person name="Probert W.S."/>
            <person name="Chiaraviglio L."/>
            <person name="Walker B."/>
            <person name="Young S.K."/>
            <person name="Zeng Q."/>
            <person name="Gargeya S."/>
            <person name="Fitzgerald M."/>
            <person name="Haas B."/>
            <person name="Abouelleil A."/>
            <person name="Alvarado L."/>
            <person name="Arachchi H.M."/>
            <person name="Berlin A.M."/>
            <person name="Chapman S.B."/>
            <person name="Goldberg J."/>
            <person name="Griggs A."/>
            <person name="Gujja S."/>
            <person name="Hansen M."/>
            <person name="Howarth C."/>
            <person name="Imamovic A."/>
            <person name="Larimer J."/>
            <person name="McCowen C."/>
            <person name="Montmayeur A."/>
            <person name="Murphy C."/>
            <person name="Neiman D."/>
            <person name="Pearson M."/>
            <person name="Priest M."/>
            <person name="Roberts A."/>
            <person name="Saif S."/>
            <person name="Shea T."/>
            <person name="Sisk P."/>
            <person name="Sykes S."/>
            <person name="Wortman J."/>
            <person name="Nusbaum C."/>
            <person name="Birren B."/>
        </authorList>
    </citation>
    <scope>NUCLEOTIDE SEQUENCE [LARGE SCALE GENOMIC DNA]</scope>
    <source>
        <strain evidence="1 2">C-29</strain>
    </source>
</reference>
<dbReference type="eggNOG" id="COG1073">
    <property type="taxonomic scope" value="Bacteria"/>
</dbReference>
<evidence type="ECO:0008006" key="3">
    <source>
        <dbReference type="Google" id="ProtNLM"/>
    </source>
</evidence>
<dbReference type="Gene3D" id="3.40.50.1820">
    <property type="entry name" value="alpha/beta hydrolase"/>
    <property type="match status" value="1"/>
</dbReference>
<organism evidence="1 2">
    <name type="scientific">Bartonella koehlerae C-29</name>
    <dbReference type="NCBI Taxonomy" id="1134510"/>
    <lineage>
        <taxon>Bacteria</taxon>
        <taxon>Pseudomonadati</taxon>
        <taxon>Pseudomonadota</taxon>
        <taxon>Alphaproteobacteria</taxon>
        <taxon>Hyphomicrobiales</taxon>
        <taxon>Bartonellaceae</taxon>
        <taxon>Bartonella</taxon>
    </lineage>
</organism>
<keyword evidence="2" id="KW-1185">Reference proteome</keyword>
<dbReference type="HOGENOM" id="CLU_1077154_0_0_5"/>
<comment type="caution">
    <text evidence="1">The sequence shown here is derived from an EMBL/GenBank/DDBJ whole genome shotgun (WGS) entry which is preliminary data.</text>
</comment>
<name>A0A067W4S6_9HYPH</name>
<dbReference type="Proteomes" id="UP000027015">
    <property type="component" value="Unassembled WGS sequence"/>
</dbReference>
<protein>
    <recommendedName>
        <fullName evidence="3">AB hydrolase-1 domain-containing protein</fullName>
    </recommendedName>
</protein>
<dbReference type="SUPFAM" id="SSF53474">
    <property type="entry name" value="alpha/beta-Hydrolases"/>
    <property type="match status" value="1"/>
</dbReference>
<dbReference type="RefSeq" id="WP_034459949.1">
    <property type="nucleotide sequence ID" value="NZ_CADEAH010000012.1"/>
</dbReference>
<dbReference type="EMBL" id="AHPL01000010">
    <property type="protein sequence ID" value="KEC54744.1"/>
    <property type="molecule type" value="Genomic_DNA"/>
</dbReference>
<gene>
    <name evidence="1" type="ORF">O9A_01358</name>
</gene>
<evidence type="ECO:0000313" key="1">
    <source>
        <dbReference type="EMBL" id="KEC54744.1"/>
    </source>
</evidence>
<dbReference type="PATRIC" id="fig|1134510.3.peg.1537"/>
<proteinExistence type="predicted"/>
<dbReference type="InterPro" id="IPR029058">
    <property type="entry name" value="AB_hydrolase_fold"/>
</dbReference>
<dbReference type="STRING" id="1134510.O9A_01358"/>
<sequence length="243" mass="27608">MSLHVIILSPVMPIWDRGVFCSSFTKLCLERGLQITLLDTLSLFPSNFPFYNNSVVEILPFITEELERYFKESSVLVGFSMAGMLVQILAARLPNVEAVRAVNAPGYPDKPLQRQLRYILTFLKNKDLSGALEILNTFMYSRGGMKKRVLWEISDEQKSIAIERMTRGFTFLLEMDARDEIIKYTGKFLALIGEKSQLATVANQTKSQCLNHEYKIISVAGTRLWDDNPAMTNAIVNKWIDGL</sequence>
<accession>A0A067W4S6</accession>
<dbReference type="OrthoDB" id="3689331at2"/>
<dbReference type="AlphaFoldDB" id="A0A067W4S6"/>
<evidence type="ECO:0000313" key="2">
    <source>
        <dbReference type="Proteomes" id="UP000027015"/>
    </source>
</evidence>